<dbReference type="AlphaFoldDB" id="A0AA38KFB3"/>
<dbReference type="EMBL" id="MU793402">
    <property type="protein sequence ID" value="KAJ3783836.1"/>
    <property type="molecule type" value="Genomic_DNA"/>
</dbReference>
<proteinExistence type="predicted"/>
<feature type="compositionally biased region" description="Polar residues" evidence="1">
    <location>
        <begin position="1"/>
        <end position="13"/>
    </location>
</feature>
<keyword evidence="3" id="KW-1185">Reference proteome</keyword>
<feature type="region of interest" description="Disordered" evidence="1">
    <location>
        <begin position="1111"/>
        <end position="1141"/>
    </location>
</feature>
<accession>A0AA38KFB3</accession>
<reference evidence="2" key="1">
    <citation type="submission" date="2022-08" db="EMBL/GenBank/DDBJ databases">
        <authorList>
            <consortium name="DOE Joint Genome Institute"/>
            <person name="Min B."/>
            <person name="Riley R."/>
            <person name="Sierra-Patev S."/>
            <person name="Naranjo-Ortiz M."/>
            <person name="Looney B."/>
            <person name="Konkel Z."/>
            <person name="Slot J.C."/>
            <person name="Sakamoto Y."/>
            <person name="Steenwyk J.L."/>
            <person name="Rokas A."/>
            <person name="Carro J."/>
            <person name="Camarero S."/>
            <person name="Ferreira P."/>
            <person name="Molpeceres G."/>
            <person name="Ruiz-Duenas F.J."/>
            <person name="Serrano A."/>
            <person name="Henrissat B."/>
            <person name="Drula E."/>
            <person name="Hughes K.W."/>
            <person name="Mata J.L."/>
            <person name="Ishikawa N.K."/>
            <person name="Vargas-Isla R."/>
            <person name="Ushijima S."/>
            <person name="Smith C.A."/>
            <person name="Ahrendt S."/>
            <person name="Andreopoulos W."/>
            <person name="He G."/>
            <person name="Labutti K."/>
            <person name="Lipzen A."/>
            <person name="Ng V."/>
            <person name="Sandor L."/>
            <person name="Barry K."/>
            <person name="Martinez A.T."/>
            <person name="Xiao Y."/>
            <person name="Gibbons J.G."/>
            <person name="Terashima K."/>
            <person name="Hibbett D.S."/>
            <person name="Grigoriev I.V."/>
        </authorList>
    </citation>
    <scope>NUCLEOTIDE SEQUENCE</scope>
    <source>
        <strain evidence="2">TFB10291</strain>
    </source>
</reference>
<protein>
    <submittedName>
        <fullName evidence="2">Uncharacterized protein</fullName>
    </submittedName>
</protein>
<feature type="region of interest" description="Disordered" evidence="1">
    <location>
        <begin position="1"/>
        <end position="42"/>
    </location>
</feature>
<evidence type="ECO:0000313" key="3">
    <source>
        <dbReference type="Proteomes" id="UP001163798"/>
    </source>
</evidence>
<feature type="compositionally biased region" description="Polar residues" evidence="1">
    <location>
        <begin position="609"/>
        <end position="618"/>
    </location>
</feature>
<feature type="region of interest" description="Disordered" evidence="1">
    <location>
        <begin position="428"/>
        <end position="490"/>
    </location>
</feature>
<feature type="compositionally biased region" description="Polar residues" evidence="1">
    <location>
        <begin position="1111"/>
        <end position="1121"/>
    </location>
</feature>
<dbReference type="Proteomes" id="UP001163798">
    <property type="component" value="Unassembled WGS sequence"/>
</dbReference>
<feature type="compositionally biased region" description="Basic and acidic residues" evidence="1">
    <location>
        <begin position="434"/>
        <end position="473"/>
    </location>
</feature>
<evidence type="ECO:0000313" key="2">
    <source>
        <dbReference type="EMBL" id="KAJ3783836.1"/>
    </source>
</evidence>
<comment type="caution">
    <text evidence="2">The sequence shown here is derived from an EMBL/GenBank/DDBJ whole genome shotgun (WGS) entry which is preliminary data.</text>
</comment>
<feature type="region of interest" description="Disordered" evidence="1">
    <location>
        <begin position="597"/>
        <end position="623"/>
    </location>
</feature>
<feature type="compositionally biased region" description="Low complexity" evidence="1">
    <location>
        <begin position="316"/>
        <end position="327"/>
    </location>
</feature>
<evidence type="ECO:0000256" key="1">
    <source>
        <dbReference type="SAM" id="MobiDB-lite"/>
    </source>
</evidence>
<feature type="compositionally biased region" description="Basic and acidic residues" evidence="1">
    <location>
        <begin position="380"/>
        <end position="389"/>
    </location>
</feature>
<gene>
    <name evidence="2" type="ORF">GGU10DRAFT_377310</name>
</gene>
<feature type="compositionally biased region" description="Basic and acidic residues" evidence="1">
    <location>
        <begin position="342"/>
        <end position="353"/>
    </location>
</feature>
<feature type="region of interest" description="Disordered" evidence="1">
    <location>
        <begin position="285"/>
        <end position="410"/>
    </location>
</feature>
<organism evidence="2 3">
    <name type="scientific">Lentinula aff. detonsa</name>
    <dbReference type="NCBI Taxonomy" id="2804958"/>
    <lineage>
        <taxon>Eukaryota</taxon>
        <taxon>Fungi</taxon>
        <taxon>Dikarya</taxon>
        <taxon>Basidiomycota</taxon>
        <taxon>Agaricomycotina</taxon>
        <taxon>Agaricomycetes</taxon>
        <taxon>Agaricomycetidae</taxon>
        <taxon>Agaricales</taxon>
        <taxon>Marasmiineae</taxon>
        <taxon>Omphalotaceae</taxon>
        <taxon>Lentinula</taxon>
    </lineage>
</organism>
<name>A0AA38KFB3_9AGAR</name>
<sequence length="1206" mass="133300">MSQNDNANANDLSGSRPIQFGEFNDSSNPQNALLGANATAGPPVFNAPGPGFPGPFGDGSHPSPVNTQNALFGAIPHAGPSAFAVSTGPGFTGPSGGGSQSGFFPNTNPQFGHTPNFGSQFHGSNNYGTPGTSYPFHPQMQATTPFANYGYPPPMMNTQGMSSAAPTTPLRITVGNLITHSDNCTMCMGYVAHLVTASDFNEVISERDGLIQGATAPSNNNQGHALVVSSLQEQLASALRSHETERQTLADRITALELERNELRTCHELDDQYYDLRDHGDRYKAQARAEVPESKSLGKGKGREVPMVPLQHRITSVAEGVASGSSVPLSQRLSPMDGDVNSQRKVDDTRTLRTEPAQGRIEGAPAQPRVSSTTHIAPHMGDKRKREEAGPPPPQRALVSYDDLHDSPEEPTYSYQAYQMEHYLTDMEDDDSEPEAHPNRLKGKQREQQNKINRESRRRMDALAAQRAREEGRSPPPKRSKSSKNKEYNMLRGTVTRLPFQAPVSAEEVETVVKALNESDNVRPLHPMWKTVHGMIAMHKQARQVPRAARTTMQDAVIEKFIAVLRWFATEKNRQGHPLPHLFEPKASQKKAKGFTMGDVMPSEAGPSNVGSTSSGVETRTEPATPVVARGTCIARSPTVLTARVWHGCRENDSVPKWAEAIISSSASERLNGMLVESNHSTPVTNTRSIRGMLTVYQLLPNNEGNNVLSDNESNIIVHLLLCELALHPTRYDGILHSMGLLPHPNFQPGPLPDYSHASPPTARQIAHELAIRGFTKSQLHDVALYILWWLHGIAPTIASCWTVIQQQFVHVVFDVLAHHVFQGVPRTAVEVENYVFPDGSQSSNIDNAGRYADYSVVLTYVRPFAQQLADLNSAAPVASADTTQPVMTVQAEGHTIEMAPRIIDWDDTQFTSTGDPVIDYGEDDGMDMAGYSQPHEQEDIRHPEADFEGIDHPTAFKEVARELCKIAENEIKHGKKSEFTQYNGRAKEFKDQLLTEFRLYSRRQYPFNIPPKETDQHAVLRWWKVFVGSQIAQILPLLAIKLYLLRVNSMAEERTISHFTWLTPPERSCMKVTTMTAITQVGQFYQGKKKSTQTRNASIHYRHVKNKFIGSTSHPETNQVLHDEESDEWLDEPSEKDREEEGLEGLIIAAPASESEVKHINCTSSRLRSLLMEDGAIGSQTANVGMKLDEKRVPDIPDNDFSLSF</sequence>